<dbReference type="InterPro" id="IPR034113">
    <property type="entry name" value="SCP_GAPR1-like"/>
</dbReference>
<name>A0A5S6QXF8_TRIMR</name>
<dbReference type="PRINTS" id="PR00837">
    <property type="entry name" value="V5TPXLIKE"/>
</dbReference>
<proteinExistence type="predicted"/>
<dbReference type="CDD" id="cd05382">
    <property type="entry name" value="CAP_GAPR1-like"/>
    <property type="match status" value="1"/>
</dbReference>
<dbReference type="FunFam" id="3.40.33.10:FF:000010">
    <property type="entry name" value="Predicted protein"/>
    <property type="match status" value="1"/>
</dbReference>
<organism evidence="2 3">
    <name type="scientific">Trichuris muris</name>
    <name type="common">Mouse whipworm</name>
    <dbReference type="NCBI Taxonomy" id="70415"/>
    <lineage>
        <taxon>Eukaryota</taxon>
        <taxon>Metazoa</taxon>
        <taxon>Ecdysozoa</taxon>
        <taxon>Nematoda</taxon>
        <taxon>Enoplea</taxon>
        <taxon>Dorylaimia</taxon>
        <taxon>Trichinellida</taxon>
        <taxon>Trichuridae</taxon>
        <taxon>Trichuris</taxon>
    </lineage>
</organism>
<dbReference type="Pfam" id="PF00188">
    <property type="entry name" value="CAP"/>
    <property type="match status" value="1"/>
</dbReference>
<dbReference type="PRINTS" id="PR00838">
    <property type="entry name" value="V5ALLERGEN"/>
</dbReference>
<dbReference type="WBParaSite" id="TMUE_3000011818.1">
    <property type="protein sequence ID" value="TMUE_3000011818.1"/>
    <property type="gene ID" value="WBGene00287583"/>
</dbReference>
<dbReference type="STRING" id="70415.A0A5S6QXF8"/>
<dbReference type="InterPro" id="IPR035940">
    <property type="entry name" value="CAP_sf"/>
</dbReference>
<accession>A0A5S6QXF8</accession>
<dbReference type="Proteomes" id="UP000046395">
    <property type="component" value="Unassembled WGS sequence"/>
</dbReference>
<reference evidence="3" key="1">
    <citation type="submission" date="2019-12" db="UniProtKB">
        <authorList>
            <consortium name="WormBaseParasite"/>
        </authorList>
    </citation>
    <scope>IDENTIFICATION</scope>
</reference>
<dbReference type="InterPro" id="IPR001283">
    <property type="entry name" value="CRISP-related"/>
</dbReference>
<dbReference type="InterPro" id="IPR014044">
    <property type="entry name" value="CAP_dom"/>
</dbReference>
<evidence type="ECO:0000313" key="2">
    <source>
        <dbReference type="Proteomes" id="UP000046395"/>
    </source>
</evidence>
<evidence type="ECO:0000259" key="1">
    <source>
        <dbReference type="SMART" id="SM00198"/>
    </source>
</evidence>
<dbReference type="SUPFAM" id="SSF55797">
    <property type="entry name" value="PR-1-like"/>
    <property type="match status" value="1"/>
</dbReference>
<dbReference type="PANTHER" id="PTHR10334">
    <property type="entry name" value="CYSTEINE-RICH SECRETORY PROTEIN-RELATED"/>
    <property type="match status" value="1"/>
</dbReference>
<dbReference type="SMART" id="SM00198">
    <property type="entry name" value="SCP"/>
    <property type="match status" value="1"/>
</dbReference>
<dbReference type="InterPro" id="IPR002413">
    <property type="entry name" value="V5_allergen-like"/>
</dbReference>
<sequence>MDDQISKVGRLSEVSEQLDDHLMNKTLKQLKYRPGTKFTLINDIAFQRDFLDAHNRIRAQYGCPLLTWCQELADEAETWAANLLNRGRVIYRDQLGIGENIAILQIDSPTRLPTGAQISELWAREAELYDFDGPSWTEECQNFTQLVWKETREVGCSRQWSPSQKRAVIVAFYRPAGNGNNTQSFKDNIPRRIYPDKAQCPNNFDKDGCSNSLG</sequence>
<feature type="domain" description="SCP" evidence="1">
    <location>
        <begin position="45"/>
        <end position="181"/>
    </location>
</feature>
<evidence type="ECO:0000313" key="3">
    <source>
        <dbReference type="WBParaSite" id="TMUE_3000011818.1"/>
    </source>
</evidence>
<dbReference type="Gene3D" id="3.40.33.10">
    <property type="entry name" value="CAP"/>
    <property type="match status" value="1"/>
</dbReference>
<keyword evidence="2" id="KW-1185">Reference proteome</keyword>
<dbReference type="AlphaFoldDB" id="A0A5S6QXF8"/>
<protein>
    <submittedName>
        <fullName evidence="3">SCP domain-containing protein</fullName>
    </submittedName>
</protein>